<accession>A0ACB8A7Z5</accession>
<dbReference type="Proteomes" id="UP000790377">
    <property type="component" value="Unassembled WGS sequence"/>
</dbReference>
<protein>
    <submittedName>
        <fullName evidence="1">Uncharacterized protein</fullName>
    </submittedName>
</protein>
<name>A0ACB8A7Z5_9AGAM</name>
<sequence>MIMQELEDATRVSPQALIGFRPGTTEVRQKLQWASTRITTVQEDIAYSLIGIFDVTLIVNYGEKEKALGRLLEVIVSRSGDVTALDWMGQSSEYNSCLPADIAVYEAPAYASSFVSQEEMEILVSGLRTSVAAEMALTLHNKLDHQPSPRFANQWLTLPCIVFPLTALTKRTDGRFGSKVYYAAADGLEDVEITTADTLSPFSPFRPAHPGWEMLLVRPWNRDLLRAANLASRNAIDAPPPSNAIIPEPSSQPTPKFDTLTEALMLIARLKQPFAALLLMRQRSGEYKRIASDNDIIARVRDVNMLTDIRSIDII</sequence>
<comment type="caution">
    <text evidence="1">The sequence shown here is derived from an EMBL/GenBank/DDBJ whole genome shotgun (WGS) entry which is preliminary data.</text>
</comment>
<dbReference type="EMBL" id="MU267797">
    <property type="protein sequence ID" value="KAH7908803.1"/>
    <property type="molecule type" value="Genomic_DNA"/>
</dbReference>
<evidence type="ECO:0000313" key="2">
    <source>
        <dbReference type="Proteomes" id="UP000790377"/>
    </source>
</evidence>
<reference evidence="1" key="1">
    <citation type="journal article" date="2021" name="New Phytol.">
        <title>Evolutionary innovations through gain and loss of genes in the ectomycorrhizal Boletales.</title>
        <authorList>
            <person name="Wu G."/>
            <person name="Miyauchi S."/>
            <person name="Morin E."/>
            <person name="Kuo A."/>
            <person name="Drula E."/>
            <person name="Varga T."/>
            <person name="Kohler A."/>
            <person name="Feng B."/>
            <person name="Cao Y."/>
            <person name="Lipzen A."/>
            <person name="Daum C."/>
            <person name="Hundley H."/>
            <person name="Pangilinan J."/>
            <person name="Johnson J."/>
            <person name="Barry K."/>
            <person name="LaButti K."/>
            <person name="Ng V."/>
            <person name="Ahrendt S."/>
            <person name="Min B."/>
            <person name="Choi I.G."/>
            <person name="Park H."/>
            <person name="Plett J.M."/>
            <person name="Magnuson J."/>
            <person name="Spatafora J.W."/>
            <person name="Nagy L.G."/>
            <person name="Henrissat B."/>
            <person name="Grigoriev I.V."/>
            <person name="Yang Z.L."/>
            <person name="Xu J."/>
            <person name="Martin F.M."/>
        </authorList>
    </citation>
    <scope>NUCLEOTIDE SEQUENCE</scope>
    <source>
        <strain evidence="1">ATCC 28755</strain>
    </source>
</reference>
<proteinExistence type="predicted"/>
<evidence type="ECO:0000313" key="1">
    <source>
        <dbReference type="EMBL" id="KAH7908803.1"/>
    </source>
</evidence>
<gene>
    <name evidence="1" type="ORF">BJ138DRAFT_311227</name>
</gene>
<organism evidence="1 2">
    <name type="scientific">Hygrophoropsis aurantiaca</name>
    <dbReference type="NCBI Taxonomy" id="72124"/>
    <lineage>
        <taxon>Eukaryota</taxon>
        <taxon>Fungi</taxon>
        <taxon>Dikarya</taxon>
        <taxon>Basidiomycota</taxon>
        <taxon>Agaricomycotina</taxon>
        <taxon>Agaricomycetes</taxon>
        <taxon>Agaricomycetidae</taxon>
        <taxon>Boletales</taxon>
        <taxon>Coniophorineae</taxon>
        <taxon>Hygrophoropsidaceae</taxon>
        <taxon>Hygrophoropsis</taxon>
    </lineage>
</organism>
<keyword evidence="2" id="KW-1185">Reference proteome</keyword>